<evidence type="ECO:0000256" key="2">
    <source>
        <dbReference type="ARBA" id="ARBA00022692"/>
    </source>
</evidence>
<feature type="transmembrane region" description="Helical" evidence="7">
    <location>
        <begin position="368"/>
        <end position="390"/>
    </location>
</feature>
<evidence type="ECO:0000256" key="6">
    <source>
        <dbReference type="SAM" id="MobiDB-lite"/>
    </source>
</evidence>
<dbReference type="AlphaFoldDB" id="A0AA38RSD5"/>
<protein>
    <submittedName>
        <fullName evidence="9">Major facilitator superfamily transporter</fullName>
    </submittedName>
</protein>
<keyword evidence="2 7" id="KW-0812">Transmembrane</keyword>
<feature type="transmembrane region" description="Helical" evidence="7">
    <location>
        <begin position="181"/>
        <end position="200"/>
    </location>
</feature>
<comment type="caution">
    <text evidence="9">The sequence shown here is derived from an EMBL/GenBank/DDBJ whole genome shotgun (WGS) entry which is preliminary data.</text>
</comment>
<dbReference type="InterPro" id="IPR020846">
    <property type="entry name" value="MFS_dom"/>
</dbReference>
<keyword evidence="10" id="KW-1185">Reference proteome</keyword>
<dbReference type="Gene3D" id="1.20.1250.20">
    <property type="entry name" value="MFS general substrate transporter like domains"/>
    <property type="match status" value="1"/>
</dbReference>
<dbReference type="GO" id="GO:0022857">
    <property type="term" value="F:transmembrane transporter activity"/>
    <property type="evidence" value="ECO:0007669"/>
    <property type="project" value="InterPro"/>
</dbReference>
<dbReference type="Pfam" id="PF07690">
    <property type="entry name" value="MFS_1"/>
    <property type="match status" value="1"/>
</dbReference>
<dbReference type="InterPro" id="IPR011701">
    <property type="entry name" value="MFS"/>
</dbReference>
<organism evidence="9 10">
    <name type="scientific">Pleurostoma richardsiae</name>
    <dbReference type="NCBI Taxonomy" id="41990"/>
    <lineage>
        <taxon>Eukaryota</taxon>
        <taxon>Fungi</taxon>
        <taxon>Dikarya</taxon>
        <taxon>Ascomycota</taxon>
        <taxon>Pezizomycotina</taxon>
        <taxon>Sordariomycetes</taxon>
        <taxon>Sordariomycetidae</taxon>
        <taxon>Calosphaeriales</taxon>
        <taxon>Pleurostomataceae</taxon>
        <taxon>Pleurostoma</taxon>
    </lineage>
</organism>
<comment type="subcellular location">
    <subcellularLocation>
        <location evidence="1">Membrane</location>
        <topology evidence="1">Multi-pass membrane protein</topology>
    </subcellularLocation>
</comment>
<evidence type="ECO:0000256" key="4">
    <source>
        <dbReference type="ARBA" id="ARBA00023136"/>
    </source>
</evidence>
<keyword evidence="3 7" id="KW-1133">Transmembrane helix</keyword>
<feature type="transmembrane region" description="Helical" evidence="7">
    <location>
        <begin position="147"/>
        <end position="169"/>
    </location>
</feature>
<feature type="transmembrane region" description="Helical" evidence="7">
    <location>
        <begin position="426"/>
        <end position="450"/>
    </location>
</feature>
<dbReference type="PROSITE" id="PS50850">
    <property type="entry name" value="MFS"/>
    <property type="match status" value="1"/>
</dbReference>
<feature type="domain" description="Major facilitator superfamily (MFS) profile" evidence="8">
    <location>
        <begin position="55"/>
        <end position="487"/>
    </location>
</feature>
<evidence type="ECO:0000256" key="1">
    <source>
        <dbReference type="ARBA" id="ARBA00004141"/>
    </source>
</evidence>
<gene>
    <name evidence="9" type="ORF">NKR23_g5540</name>
</gene>
<feature type="transmembrane region" description="Helical" evidence="7">
    <location>
        <begin position="283"/>
        <end position="306"/>
    </location>
</feature>
<dbReference type="InterPro" id="IPR036259">
    <property type="entry name" value="MFS_trans_sf"/>
</dbReference>
<evidence type="ECO:0000256" key="5">
    <source>
        <dbReference type="ARBA" id="ARBA00038347"/>
    </source>
</evidence>
<dbReference type="GO" id="GO:0016020">
    <property type="term" value="C:membrane"/>
    <property type="evidence" value="ECO:0007669"/>
    <property type="project" value="UniProtKB-SubCell"/>
</dbReference>
<evidence type="ECO:0000313" key="9">
    <source>
        <dbReference type="EMBL" id="KAJ9145029.1"/>
    </source>
</evidence>
<proteinExistence type="inferred from homology"/>
<evidence type="ECO:0000256" key="3">
    <source>
        <dbReference type="ARBA" id="ARBA00022989"/>
    </source>
</evidence>
<evidence type="ECO:0000259" key="8">
    <source>
        <dbReference type="PROSITE" id="PS50850"/>
    </source>
</evidence>
<feature type="transmembrane region" description="Helical" evidence="7">
    <location>
        <begin position="212"/>
        <end position="231"/>
    </location>
</feature>
<name>A0AA38RSD5_9PEZI</name>
<feature type="transmembrane region" description="Helical" evidence="7">
    <location>
        <begin position="326"/>
        <end position="348"/>
    </location>
</feature>
<dbReference type="Proteomes" id="UP001174694">
    <property type="component" value="Unassembled WGS sequence"/>
</dbReference>
<dbReference type="PANTHER" id="PTHR23502">
    <property type="entry name" value="MAJOR FACILITATOR SUPERFAMILY"/>
    <property type="match status" value="1"/>
</dbReference>
<feature type="transmembrane region" description="Helical" evidence="7">
    <location>
        <begin position="124"/>
        <end position="141"/>
    </location>
</feature>
<evidence type="ECO:0000313" key="10">
    <source>
        <dbReference type="Proteomes" id="UP001174694"/>
    </source>
</evidence>
<dbReference type="EMBL" id="JANBVO010000015">
    <property type="protein sequence ID" value="KAJ9145029.1"/>
    <property type="molecule type" value="Genomic_DNA"/>
</dbReference>
<evidence type="ECO:0000256" key="7">
    <source>
        <dbReference type="SAM" id="Phobius"/>
    </source>
</evidence>
<comment type="similarity">
    <text evidence="5">Belongs to the major facilitator superfamily. CAR1 family.</text>
</comment>
<feature type="transmembrane region" description="Helical" evidence="7">
    <location>
        <begin position="396"/>
        <end position="414"/>
    </location>
</feature>
<dbReference type="SUPFAM" id="SSF103473">
    <property type="entry name" value="MFS general substrate transporter"/>
    <property type="match status" value="1"/>
</dbReference>
<accession>A0AA38RSD5</accession>
<dbReference type="PANTHER" id="PTHR23502:SF163">
    <property type="entry name" value="MAJOR FACILITATOR SUPERFAMILY (MFS) PROFILE DOMAIN-CONTAINING PROTEIN"/>
    <property type="match status" value="1"/>
</dbReference>
<feature type="region of interest" description="Disordered" evidence="6">
    <location>
        <begin position="1"/>
        <end position="41"/>
    </location>
</feature>
<sequence>MQDSVAIAGESQPLLRPDLEQGDDCGAASEQVVDFDPSGDPENPLEWPAPFKWTIVSLLALMAFTVTFTCISIVPVANRIVQDLGHGQYSKSASVLLVTIWELGEAAGPLFISPLSEVLGRYPVMNTANCLFILATILAALSQSTPVFIAARALTGLAVASNVLNPAIVGDMFVSEQRGSAMSLFMLTPLIGGAVGPAISGAIAQTLGWRQVLWMSALLAVACEATFLVFFKETYKVPILRRKAARLRQSSPEAPLKTAFDNGEARGGGKGALLESLLRPAVILADSGVLFVLSLYGSVEFAFFYIMSVTLPDILEGIYGLSPAAAGSAFMSFSIGSLLSVLLCNLTLDRIYVKLRDAHKDDGHHPEYRLPLSILGAFTFPISVAAYGWIAEHRLPLPLLLLSVGVQGVTLLLAELPLMAYVVDAFGLYSASAMTGVIVTRCLMGTFLPLTTAPLIEHLGHGWAFTVLAGLCLLLAPTPVLVMQYGARWRQRSKYTRDA</sequence>
<keyword evidence="4 7" id="KW-0472">Membrane</keyword>
<feature type="transmembrane region" description="Helical" evidence="7">
    <location>
        <begin position="53"/>
        <end position="74"/>
    </location>
</feature>
<reference evidence="9" key="1">
    <citation type="submission" date="2022-07" db="EMBL/GenBank/DDBJ databases">
        <title>Fungi with potential for degradation of polypropylene.</title>
        <authorList>
            <person name="Gostincar C."/>
        </authorList>
    </citation>
    <scope>NUCLEOTIDE SEQUENCE</scope>
    <source>
        <strain evidence="9">EXF-13308</strain>
    </source>
</reference>
<dbReference type="FunFam" id="1.20.1250.20:FF:000509">
    <property type="entry name" value="MFS general substrate transporter"/>
    <property type="match status" value="1"/>
</dbReference>
<feature type="transmembrane region" description="Helical" evidence="7">
    <location>
        <begin position="462"/>
        <end position="487"/>
    </location>
</feature>